<sequence length="142" mass="16670">MEADLTVEGIYEFRNAFLHVLIDEPAKLMCSEWLRKPTSKEYREATYIFINYLRQNQLHFWIQDTTNLGGVTAEDLKWVAEVLVPVANTSGLLKVARITELDKNLHSFKNLTNPDLFKQTQVEVQQFSTYREAVTWIEEQTW</sequence>
<comment type="caution">
    <text evidence="1">The sequence shown here is derived from an EMBL/GenBank/DDBJ whole genome shotgun (WGS) entry which is preliminary data.</text>
</comment>
<protein>
    <recommendedName>
        <fullName evidence="3">STAS/SEC14 domain-containing protein</fullName>
    </recommendedName>
</protein>
<accession>A0A5M6DBW9</accession>
<evidence type="ECO:0000313" key="2">
    <source>
        <dbReference type="Proteomes" id="UP000323426"/>
    </source>
</evidence>
<dbReference type="Proteomes" id="UP000323426">
    <property type="component" value="Unassembled WGS sequence"/>
</dbReference>
<evidence type="ECO:0008006" key="3">
    <source>
        <dbReference type="Google" id="ProtNLM"/>
    </source>
</evidence>
<gene>
    <name evidence="1" type="ORF">F0145_14480</name>
</gene>
<organism evidence="1 2">
    <name type="scientific">Adhaeribacter rhizoryzae</name>
    <dbReference type="NCBI Taxonomy" id="2607907"/>
    <lineage>
        <taxon>Bacteria</taxon>
        <taxon>Pseudomonadati</taxon>
        <taxon>Bacteroidota</taxon>
        <taxon>Cytophagia</taxon>
        <taxon>Cytophagales</taxon>
        <taxon>Hymenobacteraceae</taxon>
        <taxon>Adhaeribacter</taxon>
    </lineage>
</organism>
<evidence type="ECO:0000313" key="1">
    <source>
        <dbReference type="EMBL" id="KAA5544883.1"/>
    </source>
</evidence>
<proteinExistence type="predicted"/>
<dbReference type="EMBL" id="VWSF01000010">
    <property type="protein sequence ID" value="KAA5544883.1"/>
    <property type="molecule type" value="Genomic_DNA"/>
</dbReference>
<dbReference type="AlphaFoldDB" id="A0A5M6DBW9"/>
<name>A0A5M6DBW9_9BACT</name>
<reference evidence="1 2" key="1">
    <citation type="submission" date="2019-09" db="EMBL/GenBank/DDBJ databases">
        <title>Genome sequence and assembly of Adhaeribacter sp.</title>
        <authorList>
            <person name="Chhetri G."/>
        </authorList>
    </citation>
    <scope>NUCLEOTIDE SEQUENCE [LARGE SCALE GENOMIC DNA]</scope>
    <source>
        <strain evidence="1 2">DK36</strain>
    </source>
</reference>
<dbReference type="RefSeq" id="WP_150089131.1">
    <property type="nucleotide sequence ID" value="NZ_VWSF01000010.1"/>
</dbReference>
<keyword evidence="2" id="KW-1185">Reference proteome</keyword>